<dbReference type="GO" id="GO:0016779">
    <property type="term" value="F:nucleotidyltransferase activity"/>
    <property type="evidence" value="ECO:0007669"/>
    <property type="project" value="UniProtKB-KW"/>
</dbReference>
<dbReference type="InterPro" id="IPR013482">
    <property type="entry name" value="Molybde_CF_guanTrfase"/>
</dbReference>
<name>A0ABS0ZDH7_9GAMM</name>
<dbReference type="InterPro" id="IPR025877">
    <property type="entry name" value="MobA-like_NTP_Trfase"/>
</dbReference>
<dbReference type="PANTHER" id="PTHR19136:SF81">
    <property type="entry name" value="MOLYBDENUM COFACTOR GUANYLYLTRANSFERASE"/>
    <property type="match status" value="1"/>
</dbReference>
<dbReference type="PANTHER" id="PTHR19136">
    <property type="entry name" value="MOLYBDENUM COFACTOR GUANYLYLTRANSFERASE"/>
    <property type="match status" value="1"/>
</dbReference>
<evidence type="ECO:0000313" key="11">
    <source>
        <dbReference type="Proteomes" id="UP000598488"/>
    </source>
</evidence>
<feature type="domain" description="MobA-like NTP transferase" evidence="9">
    <location>
        <begin position="7"/>
        <end position="157"/>
    </location>
</feature>
<comment type="catalytic activity">
    <reaction evidence="8">
        <text>Mo-molybdopterin + GTP + H(+) = Mo-molybdopterin guanine dinucleotide + diphosphate</text>
        <dbReference type="Rhea" id="RHEA:34243"/>
        <dbReference type="ChEBI" id="CHEBI:15378"/>
        <dbReference type="ChEBI" id="CHEBI:33019"/>
        <dbReference type="ChEBI" id="CHEBI:37565"/>
        <dbReference type="ChEBI" id="CHEBI:71302"/>
        <dbReference type="ChEBI" id="CHEBI:71310"/>
        <dbReference type="EC" id="2.7.7.77"/>
    </reaction>
</comment>
<feature type="binding site" evidence="8">
    <location>
        <position position="23"/>
    </location>
    <ligand>
        <name>GTP</name>
        <dbReference type="ChEBI" id="CHEBI:37565"/>
    </ligand>
</feature>
<comment type="function">
    <text evidence="8">Transfers a GMP moiety from GTP to Mo-molybdopterin (Mo-MPT) cofactor (Moco or molybdenum cofactor) to form Mo-molybdopterin guanine dinucleotide (Mo-MGD) cofactor.</text>
</comment>
<dbReference type="Gene3D" id="3.90.550.10">
    <property type="entry name" value="Spore Coat Polysaccharide Biosynthesis Protein SpsA, Chain A"/>
    <property type="match status" value="1"/>
</dbReference>
<evidence type="ECO:0000259" key="9">
    <source>
        <dbReference type="Pfam" id="PF12804"/>
    </source>
</evidence>
<evidence type="ECO:0000256" key="3">
    <source>
        <dbReference type="ARBA" id="ARBA00022723"/>
    </source>
</evidence>
<feature type="binding site" evidence="8">
    <location>
        <position position="102"/>
    </location>
    <ligand>
        <name>Mg(2+)</name>
        <dbReference type="ChEBI" id="CHEBI:18420"/>
    </ligand>
</feature>
<comment type="similarity">
    <text evidence="8">Belongs to the MobA family.</text>
</comment>
<sequence>MNKNLTALILAGGKAQRMGGLDKGQQLYKGRPLVEHVLGVTKSLVDSVVISTNQNFDFYSALADDVIEDVDPWISIGPLAGLYALVHEYTDLRGHVLLLPCDTPCISKEALMALISSTESNESKVSCLKTESGWQPLHAVIPVEKLQIHLPEYLEHAQHYGVMGFYHHLGCLPINWSNQTELLNINRLDEL</sequence>
<dbReference type="EMBL" id="JAEMUH010000013">
    <property type="protein sequence ID" value="MBJ7551735.1"/>
    <property type="molecule type" value="Genomic_DNA"/>
</dbReference>
<dbReference type="SUPFAM" id="SSF53448">
    <property type="entry name" value="Nucleotide-diphospho-sugar transferases"/>
    <property type="match status" value="1"/>
</dbReference>
<feature type="binding site" evidence="8">
    <location>
        <begin position="10"/>
        <end position="12"/>
    </location>
    <ligand>
        <name>GTP</name>
        <dbReference type="ChEBI" id="CHEBI:37565"/>
    </ligand>
</feature>
<evidence type="ECO:0000256" key="5">
    <source>
        <dbReference type="ARBA" id="ARBA00022842"/>
    </source>
</evidence>
<evidence type="ECO:0000256" key="8">
    <source>
        <dbReference type="HAMAP-Rule" id="MF_00316"/>
    </source>
</evidence>
<keyword evidence="2 8" id="KW-0808">Transferase</keyword>
<organism evidence="10 11">
    <name type="scientific">Marinomonas ostreistagni</name>
    <dbReference type="NCBI Taxonomy" id="359209"/>
    <lineage>
        <taxon>Bacteria</taxon>
        <taxon>Pseudomonadati</taxon>
        <taxon>Pseudomonadota</taxon>
        <taxon>Gammaproteobacteria</taxon>
        <taxon>Oceanospirillales</taxon>
        <taxon>Oceanospirillaceae</taxon>
        <taxon>Marinomonas</taxon>
    </lineage>
</organism>
<protein>
    <recommendedName>
        <fullName evidence="8">Molybdenum cofactor guanylyltransferase</fullName>
        <shortName evidence="8">MoCo guanylyltransferase</shortName>
        <ecNumber evidence="8">2.7.7.77</ecNumber>
    </recommendedName>
    <alternativeName>
        <fullName evidence="8">GTP:molybdopterin guanylyltransferase</fullName>
    </alternativeName>
    <alternativeName>
        <fullName evidence="8">Mo-MPT guanylyltransferase</fullName>
    </alternativeName>
    <alternativeName>
        <fullName evidence="8">Molybdopterin guanylyltransferase</fullName>
    </alternativeName>
    <alternativeName>
        <fullName evidence="8">Molybdopterin-guanine dinucleotide synthase</fullName>
        <shortName evidence="8">MGD synthase</shortName>
    </alternativeName>
</protein>
<reference evidence="10 11" key="1">
    <citation type="submission" date="2020-12" db="EMBL/GenBank/DDBJ databases">
        <title>Comparative genome analysis of fungal antagonists Marinomonas ostreistagni 398 and M. spartinae 468.</title>
        <authorList>
            <person name="Fields J.L."/>
            <person name="Mavrodi O.V."/>
            <person name="Biber P.D."/>
            <person name="Indest K.J."/>
            <person name="Mavrodi D.V."/>
        </authorList>
    </citation>
    <scope>NUCLEOTIDE SEQUENCE [LARGE SCALE GENOMIC DNA]</scope>
    <source>
        <strain evidence="10 11">USM7</strain>
    </source>
</reference>
<keyword evidence="3 8" id="KW-0479">Metal-binding</keyword>
<feature type="binding site" evidence="8">
    <location>
        <position position="69"/>
    </location>
    <ligand>
        <name>GTP</name>
        <dbReference type="ChEBI" id="CHEBI:37565"/>
    </ligand>
</feature>
<proteinExistence type="inferred from homology"/>
<comment type="subcellular location">
    <subcellularLocation>
        <location evidence="8">Cytoplasm</location>
    </subcellularLocation>
</comment>
<comment type="subunit">
    <text evidence="8">Monomer.</text>
</comment>
<dbReference type="InterPro" id="IPR029044">
    <property type="entry name" value="Nucleotide-diphossugar_trans"/>
</dbReference>
<dbReference type="Pfam" id="PF12804">
    <property type="entry name" value="NTP_transf_3"/>
    <property type="match status" value="1"/>
</dbReference>
<comment type="caution">
    <text evidence="10">The sequence shown here is derived from an EMBL/GenBank/DDBJ whole genome shotgun (WGS) entry which is preliminary data.</text>
</comment>
<keyword evidence="4 8" id="KW-0547">Nucleotide-binding</keyword>
<dbReference type="RefSeq" id="WP_199463330.1">
    <property type="nucleotide sequence ID" value="NZ_JAEMUH010000013.1"/>
</dbReference>
<accession>A0ABS0ZDH7</accession>
<evidence type="ECO:0000313" key="10">
    <source>
        <dbReference type="EMBL" id="MBJ7551735.1"/>
    </source>
</evidence>
<gene>
    <name evidence="8" type="primary">mobA</name>
    <name evidence="10" type="ORF">JHD44_13645</name>
</gene>
<feature type="binding site" evidence="8">
    <location>
        <position position="102"/>
    </location>
    <ligand>
        <name>GTP</name>
        <dbReference type="ChEBI" id="CHEBI:37565"/>
    </ligand>
</feature>
<keyword evidence="7 8" id="KW-0501">Molybdenum cofactor biosynthesis</keyword>
<evidence type="ECO:0000256" key="2">
    <source>
        <dbReference type="ARBA" id="ARBA00022679"/>
    </source>
</evidence>
<keyword evidence="11" id="KW-1185">Reference proteome</keyword>
<comment type="caution">
    <text evidence="8">Lacks conserved residue(s) required for the propagation of feature annotation.</text>
</comment>
<evidence type="ECO:0000256" key="7">
    <source>
        <dbReference type="ARBA" id="ARBA00023150"/>
    </source>
</evidence>
<comment type="cofactor">
    <cofactor evidence="8">
        <name>Mg(2+)</name>
        <dbReference type="ChEBI" id="CHEBI:18420"/>
    </cofactor>
</comment>
<comment type="domain">
    <text evidence="8">The N-terminal domain determines nucleotide recognition and specific binding, while the C-terminal domain determines the specific binding to the target protein.</text>
</comment>
<keyword evidence="5 8" id="KW-0460">Magnesium</keyword>
<keyword evidence="1 8" id="KW-0963">Cytoplasm</keyword>
<dbReference type="CDD" id="cd02503">
    <property type="entry name" value="MobA"/>
    <property type="match status" value="1"/>
</dbReference>
<keyword evidence="6 8" id="KW-0342">GTP-binding</keyword>
<dbReference type="Proteomes" id="UP000598488">
    <property type="component" value="Unassembled WGS sequence"/>
</dbReference>
<keyword evidence="10" id="KW-0548">Nucleotidyltransferase</keyword>
<evidence type="ECO:0000256" key="1">
    <source>
        <dbReference type="ARBA" id="ARBA00022490"/>
    </source>
</evidence>
<evidence type="ECO:0000256" key="4">
    <source>
        <dbReference type="ARBA" id="ARBA00022741"/>
    </source>
</evidence>
<dbReference type="EC" id="2.7.7.77" evidence="8"/>
<dbReference type="HAMAP" id="MF_00316">
    <property type="entry name" value="MobA"/>
    <property type="match status" value="1"/>
</dbReference>
<evidence type="ECO:0000256" key="6">
    <source>
        <dbReference type="ARBA" id="ARBA00023134"/>
    </source>
</evidence>